<comment type="catalytic activity">
    <reaction evidence="5">
        <text>a 2-oxocarboxylate + L-ornithine = L-glutamate 5-semialdehyde + an L-alpha-amino acid</text>
        <dbReference type="Rhea" id="RHEA:13877"/>
        <dbReference type="ChEBI" id="CHEBI:35179"/>
        <dbReference type="ChEBI" id="CHEBI:46911"/>
        <dbReference type="ChEBI" id="CHEBI:58066"/>
        <dbReference type="ChEBI" id="CHEBI:59869"/>
        <dbReference type="EC" id="2.6.1.13"/>
    </reaction>
</comment>
<dbReference type="GO" id="GO:0055129">
    <property type="term" value="P:L-proline biosynthetic process"/>
    <property type="evidence" value="ECO:0007669"/>
    <property type="project" value="UniProtKB-UniPathway"/>
</dbReference>
<dbReference type="RefSeq" id="XP_016256222.1">
    <property type="nucleotide sequence ID" value="XM_016413392.1"/>
</dbReference>
<dbReference type="InterPro" id="IPR015422">
    <property type="entry name" value="PyrdxlP-dep_Trfase_small"/>
</dbReference>
<dbReference type="InterPro" id="IPR005814">
    <property type="entry name" value="Aminotrans_3"/>
</dbReference>
<evidence type="ECO:0000256" key="4">
    <source>
        <dbReference type="RuleBase" id="RU003560"/>
    </source>
</evidence>
<dbReference type="Proteomes" id="UP000053342">
    <property type="component" value="Unassembled WGS sequence"/>
</dbReference>
<dbReference type="GO" id="GO:0010121">
    <property type="term" value="P:L-arginine catabolic process to proline via ornithine"/>
    <property type="evidence" value="ECO:0007669"/>
    <property type="project" value="TreeGrafter"/>
</dbReference>
<dbReference type="SUPFAM" id="SSF53383">
    <property type="entry name" value="PLP-dependent transferases"/>
    <property type="match status" value="1"/>
</dbReference>
<comment type="pathway">
    <text evidence="5">Amino-acid biosynthesis; L-proline biosynthesis; L-glutamate 5-semialdehyde from L-ornithine: step 1/1.</text>
</comment>
<dbReference type="PANTHER" id="PTHR11986">
    <property type="entry name" value="AMINOTRANSFERASE CLASS III"/>
    <property type="match status" value="1"/>
</dbReference>
<dbReference type="Pfam" id="PF00202">
    <property type="entry name" value="Aminotran_3"/>
    <property type="match status" value="1"/>
</dbReference>
<evidence type="ECO:0000256" key="5">
    <source>
        <dbReference type="RuleBase" id="RU365036"/>
    </source>
</evidence>
<dbReference type="OrthoDB" id="3488610at2759"/>
<dbReference type="GO" id="GO:0019544">
    <property type="term" value="P:L-arginine catabolic process to L-glutamate"/>
    <property type="evidence" value="ECO:0007669"/>
    <property type="project" value="TreeGrafter"/>
</dbReference>
<organism evidence="6 7">
    <name type="scientific">Exophiala oligosperma</name>
    <dbReference type="NCBI Taxonomy" id="215243"/>
    <lineage>
        <taxon>Eukaryota</taxon>
        <taxon>Fungi</taxon>
        <taxon>Dikarya</taxon>
        <taxon>Ascomycota</taxon>
        <taxon>Pezizomycotina</taxon>
        <taxon>Eurotiomycetes</taxon>
        <taxon>Chaetothyriomycetidae</taxon>
        <taxon>Chaetothyriales</taxon>
        <taxon>Herpotrichiellaceae</taxon>
        <taxon>Exophiala</taxon>
    </lineage>
</organism>
<keyword evidence="7" id="KW-1185">Reference proteome</keyword>
<dbReference type="GO" id="GO:0005737">
    <property type="term" value="C:cytoplasm"/>
    <property type="evidence" value="ECO:0007669"/>
    <property type="project" value="TreeGrafter"/>
</dbReference>
<comment type="similarity">
    <text evidence="2 4">Belongs to the class-III pyridoxal-phosphate-dependent aminotransferase family.</text>
</comment>
<name>A0A0D2A6T5_9EURO</name>
<dbReference type="InterPro" id="IPR050103">
    <property type="entry name" value="Class-III_PLP-dep_AT"/>
</dbReference>
<dbReference type="InterPro" id="IPR015424">
    <property type="entry name" value="PyrdxlP-dep_Trfase"/>
</dbReference>
<dbReference type="Gene3D" id="3.90.1150.10">
    <property type="entry name" value="Aspartate Aminotransferase, domain 1"/>
    <property type="match status" value="1"/>
</dbReference>
<dbReference type="GO" id="GO:0042802">
    <property type="term" value="F:identical protein binding"/>
    <property type="evidence" value="ECO:0007669"/>
    <property type="project" value="TreeGrafter"/>
</dbReference>
<evidence type="ECO:0000256" key="3">
    <source>
        <dbReference type="ARBA" id="ARBA00022898"/>
    </source>
</evidence>
<accession>A0A0D2A6T5</accession>
<dbReference type="STRING" id="215243.A0A0D2A6T5"/>
<evidence type="ECO:0000256" key="2">
    <source>
        <dbReference type="ARBA" id="ARBA00008954"/>
    </source>
</evidence>
<dbReference type="AlphaFoldDB" id="A0A0D2A6T5"/>
<gene>
    <name evidence="6" type="ORF">PV06_11681</name>
</gene>
<protein>
    <recommendedName>
        <fullName evidence="5">Ornithine aminotransferase</fullName>
        <ecNumber evidence="5">2.6.1.13</ecNumber>
    </recommendedName>
</protein>
<dbReference type="EMBL" id="KN847382">
    <property type="protein sequence ID" value="KIW36006.1"/>
    <property type="molecule type" value="Genomic_DNA"/>
</dbReference>
<dbReference type="InterPro" id="IPR015421">
    <property type="entry name" value="PyrdxlP-dep_Trfase_major"/>
</dbReference>
<dbReference type="EC" id="2.6.1.13" evidence="5"/>
<dbReference type="GeneID" id="27363755"/>
<dbReference type="GO" id="GO:0030170">
    <property type="term" value="F:pyridoxal phosphate binding"/>
    <property type="evidence" value="ECO:0007669"/>
    <property type="project" value="InterPro"/>
</dbReference>
<evidence type="ECO:0000256" key="1">
    <source>
        <dbReference type="ARBA" id="ARBA00001933"/>
    </source>
</evidence>
<dbReference type="UniPathway" id="UPA00098">
    <property type="reaction ID" value="UER00358"/>
</dbReference>
<dbReference type="Gene3D" id="3.40.640.10">
    <property type="entry name" value="Type I PLP-dependent aspartate aminotransferase-like (Major domain)"/>
    <property type="match status" value="1"/>
</dbReference>
<proteinExistence type="inferred from homology"/>
<keyword evidence="5" id="KW-0808">Transferase</keyword>
<dbReference type="HOGENOM" id="CLU_016922_10_3_1"/>
<keyword evidence="3 4" id="KW-0663">Pyridoxal phosphate</keyword>
<comment type="cofactor">
    <cofactor evidence="1 5">
        <name>pyridoxal 5'-phosphate</name>
        <dbReference type="ChEBI" id="CHEBI:597326"/>
    </cofactor>
</comment>
<evidence type="ECO:0000313" key="7">
    <source>
        <dbReference type="Proteomes" id="UP000053342"/>
    </source>
</evidence>
<reference evidence="6 7" key="1">
    <citation type="submission" date="2015-01" db="EMBL/GenBank/DDBJ databases">
        <title>The Genome Sequence of Exophiala oligosperma CBS72588.</title>
        <authorList>
            <consortium name="The Broad Institute Genomics Platform"/>
            <person name="Cuomo C."/>
            <person name="de Hoog S."/>
            <person name="Gorbushina A."/>
            <person name="Stielow B."/>
            <person name="Teixiera M."/>
            <person name="Abouelleil A."/>
            <person name="Chapman S.B."/>
            <person name="Priest M."/>
            <person name="Young S.K."/>
            <person name="Wortman J."/>
            <person name="Nusbaum C."/>
            <person name="Birren B."/>
        </authorList>
    </citation>
    <scope>NUCLEOTIDE SEQUENCE [LARGE SCALE GENOMIC DNA]</scope>
    <source>
        <strain evidence="6 7">CBS 72588</strain>
    </source>
</reference>
<dbReference type="GO" id="GO:0004587">
    <property type="term" value="F:ornithine aminotransferase activity"/>
    <property type="evidence" value="ECO:0007669"/>
    <property type="project" value="UniProtKB-EC"/>
</dbReference>
<evidence type="ECO:0000313" key="6">
    <source>
        <dbReference type="EMBL" id="KIW36006.1"/>
    </source>
</evidence>
<keyword evidence="5" id="KW-0032">Aminotransferase</keyword>
<dbReference type="PANTHER" id="PTHR11986:SF18">
    <property type="entry name" value="ORNITHINE AMINOTRANSFERASE, MITOCHONDRIAL"/>
    <property type="match status" value="1"/>
</dbReference>
<sequence length="477" mass="52363">MAMPSASMVEVMHATNGLSTDICSAKSSPARSQQKEILLSQQAQRLLDLEARYTVGGFTPLPGFFERGLGSILWASVKQDVDGKEYLDFICMFSSINQGHCHPKIVAAVIEQVQKAYNINTSTHNAKWPVFAEMMCKRFGYDQISAMVTGAEAVDLACKIARRYAHEVKGVPSDRVLVLGVSGNYHGLSGGVWNLQDPSPARTEYGLDSNQHMNCNPTTSKPLRYGHLSDMEECLQEHHGRVAAVIIESIRNTGNTYEEEVNYARGVYDLCKKYSILFIADEVRMGSGKTGKFFSFNHLGDDCRPDMLVIGKSITGGAYPASFVLSDKHIMAVLKPYESGSTFAHTPLAIAAAEAAIRAIDEEDMIQRAQDLGNKFKELTQHWKRHRHVGSVEVRGADFSVKINEDAAASVTARRVGGLCLAKGLLLYALEGRLRMSVSMVMTDAQLEKGVKIIEEALDEVSGYKGVIPGEVWHGAH</sequence>
<dbReference type="VEuPathDB" id="FungiDB:PV06_11681"/>